<dbReference type="FunFam" id="3.30.160.60:FF:000256">
    <property type="entry name" value="PLAG1 like zinc finger 2"/>
    <property type="match status" value="1"/>
</dbReference>
<sequence>LDAPLPIMTKRPDDATRHAPSKARFACNLCMASFTRRYNLHQHLERHAGPRSKQHPCDLCPRAYYRKADLARHMRSHTR</sequence>
<comment type="subcellular location">
    <subcellularLocation>
        <location evidence="1">Nucleus</location>
    </subcellularLocation>
</comment>
<dbReference type="AlphaFoldDB" id="A0A4P9WGA3"/>
<evidence type="ECO:0000256" key="4">
    <source>
        <dbReference type="ARBA" id="ARBA00022771"/>
    </source>
</evidence>
<dbReference type="OrthoDB" id="8117402at2759"/>
<proteinExistence type="predicted"/>
<reference evidence="10" key="1">
    <citation type="journal article" date="2018" name="Nat. Microbiol.">
        <title>Leveraging single-cell genomics to expand the fungal tree of life.</title>
        <authorList>
            <person name="Ahrendt S.R."/>
            <person name="Quandt C.A."/>
            <person name="Ciobanu D."/>
            <person name="Clum A."/>
            <person name="Salamov A."/>
            <person name="Andreopoulos B."/>
            <person name="Cheng J.F."/>
            <person name="Woyke T."/>
            <person name="Pelin A."/>
            <person name="Henrissat B."/>
            <person name="Reynolds N.K."/>
            <person name="Benny G.L."/>
            <person name="Smith M.E."/>
            <person name="James T.Y."/>
            <person name="Grigoriev I.V."/>
        </authorList>
    </citation>
    <scope>NUCLEOTIDE SEQUENCE [LARGE SCALE GENOMIC DNA]</scope>
</reference>
<dbReference type="Proteomes" id="UP000269721">
    <property type="component" value="Unassembled WGS sequence"/>
</dbReference>
<dbReference type="PROSITE" id="PS50157">
    <property type="entry name" value="ZINC_FINGER_C2H2_2"/>
    <property type="match status" value="2"/>
</dbReference>
<dbReference type="PANTHER" id="PTHR24394:SF44">
    <property type="entry name" value="ZINC FINGER PROTEIN 271-LIKE"/>
    <property type="match status" value="1"/>
</dbReference>
<gene>
    <name evidence="9" type="ORF">BDK51DRAFT_13194</name>
</gene>
<evidence type="ECO:0000313" key="10">
    <source>
        <dbReference type="Proteomes" id="UP000269721"/>
    </source>
</evidence>
<feature type="non-terminal residue" evidence="9">
    <location>
        <position position="1"/>
    </location>
</feature>
<feature type="non-terminal residue" evidence="9">
    <location>
        <position position="79"/>
    </location>
</feature>
<evidence type="ECO:0000259" key="8">
    <source>
        <dbReference type="PROSITE" id="PS50157"/>
    </source>
</evidence>
<evidence type="ECO:0000256" key="1">
    <source>
        <dbReference type="ARBA" id="ARBA00004123"/>
    </source>
</evidence>
<dbReference type="Pfam" id="PF00096">
    <property type="entry name" value="zf-C2H2"/>
    <property type="match status" value="1"/>
</dbReference>
<dbReference type="Gene3D" id="3.30.160.60">
    <property type="entry name" value="Classic Zinc Finger"/>
    <property type="match status" value="2"/>
</dbReference>
<dbReference type="GO" id="GO:0005634">
    <property type="term" value="C:nucleus"/>
    <property type="evidence" value="ECO:0007669"/>
    <property type="project" value="UniProtKB-SubCell"/>
</dbReference>
<dbReference type="InterPro" id="IPR013087">
    <property type="entry name" value="Znf_C2H2_type"/>
</dbReference>
<dbReference type="PROSITE" id="PS00028">
    <property type="entry name" value="ZINC_FINGER_C2H2_1"/>
    <property type="match status" value="2"/>
</dbReference>
<feature type="domain" description="C2H2-type" evidence="8">
    <location>
        <begin position="25"/>
        <end position="52"/>
    </location>
</feature>
<keyword evidence="2" id="KW-0479">Metal-binding</keyword>
<keyword evidence="3" id="KW-0677">Repeat</keyword>
<dbReference type="SUPFAM" id="SSF57667">
    <property type="entry name" value="beta-beta-alpha zinc fingers"/>
    <property type="match status" value="1"/>
</dbReference>
<keyword evidence="4 7" id="KW-0863">Zinc-finger</keyword>
<keyword evidence="10" id="KW-1185">Reference proteome</keyword>
<dbReference type="Pfam" id="PF13894">
    <property type="entry name" value="zf-C2H2_4"/>
    <property type="match status" value="1"/>
</dbReference>
<evidence type="ECO:0000256" key="2">
    <source>
        <dbReference type="ARBA" id="ARBA00022723"/>
    </source>
</evidence>
<dbReference type="SMART" id="SM00355">
    <property type="entry name" value="ZnF_C2H2"/>
    <property type="match status" value="2"/>
</dbReference>
<keyword evidence="5" id="KW-0862">Zinc</keyword>
<keyword evidence="6" id="KW-0539">Nucleus</keyword>
<organism evidence="9 10">
    <name type="scientific">Blyttiomyces helicus</name>
    <dbReference type="NCBI Taxonomy" id="388810"/>
    <lineage>
        <taxon>Eukaryota</taxon>
        <taxon>Fungi</taxon>
        <taxon>Fungi incertae sedis</taxon>
        <taxon>Chytridiomycota</taxon>
        <taxon>Chytridiomycota incertae sedis</taxon>
        <taxon>Chytridiomycetes</taxon>
        <taxon>Chytridiomycetes incertae sedis</taxon>
        <taxon>Blyttiomyces</taxon>
    </lineage>
</organism>
<evidence type="ECO:0000256" key="3">
    <source>
        <dbReference type="ARBA" id="ARBA00022737"/>
    </source>
</evidence>
<evidence type="ECO:0000256" key="6">
    <source>
        <dbReference type="ARBA" id="ARBA00023242"/>
    </source>
</evidence>
<evidence type="ECO:0000256" key="7">
    <source>
        <dbReference type="PROSITE-ProRule" id="PRU00042"/>
    </source>
</evidence>
<protein>
    <recommendedName>
        <fullName evidence="8">C2H2-type domain-containing protein</fullName>
    </recommendedName>
</protein>
<feature type="domain" description="C2H2-type" evidence="8">
    <location>
        <begin position="55"/>
        <end position="79"/>
    </location>
</feature>
<dbReference type="GO" id="GO:0008270">
    <property type="term" value="F:zinc ion binding"/>
    <property type="evidence" value="ECO:0007669"/>
    <property type="project" value="UniProtKB-KW"/>
</dbReference>
<dbReference type="InterPro" id="IPR036236">
    <property type="entry name" value="Znf_C2H2_sf"/>
</dbReference>
<evidence type="ECO:0000313" key="9">
    <source>
        <dbReference type="EMBL" id="RKO89486.1"/>
    </source>
</evidence>
<dbReference type="PANTHER" id="PTHR24394">
    <property type="entry name" value="ZINC FINGER PROTEIN"/>
    <property type="match status" value="1"/>
</dbReference>
<dbReference type="GO" id="GO:0000981">
    <property type="term" value="F:DNA-binding transcription factor activity, RNA polymerase II-specific"/>
    <property type="evidence" value="ECO:0007669"/>
    <property type="project" value="TreeGrafter"/>
</dbReference>
<evidence type="ECO:0000256" key="5">
    <source>
        <dbReference type="ARBA" id="ARBA00022833"/>
    </source>
</evidence>
<name>A0A4P9WGA3_9FUNG</name>
<dbReference type="EMBL" id="KZ996064">
    <property type="protein sequence ID" value="RKO89486.1"/>
    <property type="molecule type" value="Genomic_DNA"/>
</dbReference>
<accession>A0A4P9WGA3</accession>